<comment type="similarity">
    <text evidence="1">Belongs to the disease resistance NB-LRR family.</text>
</comment>
<keyword evidence="6" id="KW-0067">ATP-binding</keyword>
<dbReference type="InterPro" id="IPR036388">
    <property type="entry name" value="WH-like_DNA-bd_sf"/>
</dbReference>
<evidence type="ECO:0000256" key="5">
    <source>
        <dbReference type="ARBA" id="ARBA00022821"/>
    </source>
</evidence>
<dbReference type="GO" id="GO:0051707">
    <property type="term" value="P:response to other organism"/>
    <property type="evidence" value="ECO:0007669"/>
    <property type="project" value="UniProtKB-ARBA"/>
</dbReference>
<keyword evidence="4" id="KW-0547">Nucleotide-binding</keyword>
<evidence type="ECO:0000256" key="2">
    <source>
        <dbReference type="ARBA" id="ARBA00022614"/>
    </source>
</evidence>
<dbReference type="GO" id="GO:0005524">
    <property type="term" value="F:ATP binding"/>
    <property type="evidence" value="ECO:0007669"/>
    <property type="project" value="UniProtKB-KW"/>
</dbReference>
<protein>
    <submittedName>
        <fullName evidence="11">Uncharacterized protein</fullName>
    </submittedName>
</protein>
<dbReference type="InterPro" id="IPR027417">
    <property type="entry name" value="P-loop_NTPase"/>
</dbReference>
<dbReference type="Gene3D" id="3.40.50.300">
    <property type="entry name" value="P-loop containing nucleotide triphosphate hydrolases"/>
    <property type="match status" value="1"/>
</dbReference>
<evidence type="ECO:0000259" key="8">
    <source>
        <dbReference type="Pfam" id="PF18052"/>
    </source>
</evidence>
<dbReference type="GO" id="GO:0006952">
    <property type="term" value="P:defense response"/>
    <property type="evidence" value="ECO:0007669"/>
    <property type="project" value="UniProtKB-KW"/>
</dbReference>
<dbReference type="PRINTS" id="PR00364">
    <property type="entry name" value="DISEASERSIST"/>
</dbReference>
<evidence type="ECO:0000259" key="10">
    <source>
        <dbReference type="Pfam" id="PF25019"/>
    </source>
</evidence>
<evidence type="ECO:0000313" key="12">
    <source>
        <dbReference type="Proteomes" id="UP001497457"/>
    </source>
</evidence>
<evidence type="ECO:0000259" key="7">
    <source>
        <dbReference type="Pfam" id="PF00931"/>
    </source>
</evidence>
<dbReference type="InterPro" id="IPR058922">
    <property type="entry name" value="WHD_DRP"/>
</dbReference>
<dbReference type="SUPFAM" id="SSF52540">
    <property type="entry name" value="P-loop containing nucleoside triphosphate hydrolases"/>
    <property type="match status" value="1"/>
</dbReference>
<dbReference type="PANTHER" id="PTHR36766">
    <property type="entry name" value="PLANT BROAD-SPECTRUM MILDEW RESISTANCE PROTEIN RPW8"/>
    <property type="match status" value="1"/>
</dbReference>
<dbReference type="Pfam" id="PF23559">
    <property type="entry name" value="WHD_DRP"/>
    <property type="match status" value="1"/>
</dbReference>
<dbReference type="Pfam" id="PF18052">
    <property type="entry name" value="Rx_N"/>
    <property type="match status" value="1"/>
</dbReference>
<dbReference type="Pfam" id="PF00931">
    <property type="entry name" value="NB-ARC"/>
    <property type="match status" value="1"/>
</dbReference>
<keyword evidence="12" id="KW-1185">Reference proteome</keyword>
<dbReference type="EMBL" id="OZ075133">
    <property type="protein sequence ID" value="CAL4988161.1"/>
    <property type="molecule type" value="Genomic_DNA"/>
</dbReference>
<dbReference type="Proteomes" id="UP001497457">
    <property type="component" value="Chromosome 23rd"/>
</dbReference>
<proteinExistence type="inferred from homology"/>
<evidence type="ECO:0000313" key="11">
    <source>
        <dbReference type="EMBL" id="CAL4988161.1"/>
    </source>
</evidence>
<dbReference type="InterPro" id="IPR056789">
    <property type="entry name" value="LRR_R13L1-DRL21"/>
</dbReference>
<reference evidence="11 12" key="2">
    <citation type="submission" date="2024-10" db="EMBL/GenBank/DDBJ databases">
        <authorList>
            <person name="Ryan C."/>
        </authorList>
    </citation>
    <scope>NUCLEOTIDE SEQUENCE [LARGE SCALE GENOMIC DNA]</scope>
</reference>
<keyword evidence="3" id="KW-0677">Repeat</keyword>
<feature type="domain" description="Disease resistance protein winged helix" evidence="9">
    <location>
        <begin position="382"/>
        <end position="447"/>
    </location>
</feature>
<feature type="domain" description="Disease resistance N-terminal" evidence="8">
    <location>
        <begin position="18"/>
        <end position="106"/>
    </location>
</feature>
<feature type="domain" description="NB-ARC" evidence="7">
    <location>
        <begin position="192"/>
        <end position="297"/>
    </location>
</feature>
<dbReference type="InterPro" id="IPR032675">
    <property type="entry name" value="LRR_dom_sf"/>
</dbReference>
<dbReference type="InterPro" id="IPR041118">
    <property type="entry name" value="Rx_N"/>
</dbReference>
<evidence type="ECO:0000259" key="9">
    <source>
        <dbReference type="Pfam" id="PF23559"/>
    </source>
</evidence>
<organism evidence="11 12">
    <name type="scientific">Urochloa decumbens</name>
    <dbReference type="NCBI Taxonomy" id="240449"/>
    <lineage>
        <taxon>Eukaryota</taxon>
        <taxon>Viridiplantae</taxon>
        <taxon>Streptophyta</taxon>
        <taxon>Embryophyta</taxon>
        <taxon>Tracheophyta</taxon>
        <taxon>Spermatophyta</taxon>
        <taxon>Magnoliopsida</taxon>
        <taxon>Liliopsida</taxon>
        <taxon>Poales</taxon>
        <taxon>Poaceae</taxon>
        <taxon>PACMAD clade</taxon>
        <taxon>Panicoideae</taxon>
        <taxon>Panicodae</taxon>
        <taxon>Paniceae</taxon>
        <taxon>Melinidinae</taxon>
        <taxon>Urochloa</taxon>
    </lineage>
</organism>
<dbReference type="Gene3D" id="3.80.10.10">
    <property type="entry name" value="Ribonuclease Inhibitor"/>
    <property type="match status" value="1"/>
</dbReference>
<dbReference type="SUPFAM" id="SSF52058">
    <property type="entry name" value="L domain-like"/>
    <property type="match status" value="1"/>
</dbReference>
<evidence type="ECO:0000256" key="4">
    <source>
        <dbReference type="ARBA" id="ARBA00022741"/>
    </source>
</evidence>
<sequence length="815" mass="93423">MSGLFASLSVGRAWEKLSSFLRVSSSAPSSSSASPEDDLEDLRKLERTMRRIRATLHDAEEHWNIREESAKLRLKELKDLAYDMEDVVDEYEYEVNRCEVLALDRSASIPNTGKRKHQEVEDCNLMDTGVVAVPHDLVLRARKITERFNEIVHYSEHLSLSENDGERRFAPDIRSLRHTSSVIFEKSILGRDQDKDKIIDKLLSVEGGNVGNPVSVMAIVGMGGLGKTTLAQLVYNNPRLKQCFEKYAWVCVSEHFDVNTITRNTITSLTSVQCAYTELADLQMKLANEIIKQPLLLSKSDIPTNLRNIGKCIVQKCKGLPLAIKTLGSMLRYETDKRRWEDVLENDLWDFEQPRNEVLPALELSYKNMPVYLRRCFISMCLYPKAYQFEQHKLLNMWKLLDLLRCDGNDDEDAIGRQYLNELIQRSMLQIGLSRTLYCLHDLIHDLTCFLAGEEFYRLDGDPLTEIPENIRYMSIHKYITAADISVFPHSLRAIIVVREFGYVNQTMFPEALFSKTGLEIMNQTIVPEALFSNCKKLRFLNLENSRSLQMVLPNYMGNLKLLRHLSFGGEPITMSLQLDPLAVHIKNLILSGIGQLVSLRTISYIYISGSHCGFSTRELRNINKVRELRIGGLSNIRHVKYAHEAQLQRKKYLQSLKLSFSVLKEKCPCGLQPETVRIPQDQLLESLRPHHNLRELKIISYDSSIYPAWLGDPSFYMLTTIHLIGGRSKHLPVLRGLPSLKYFHVHGMDSVENIGSEIFRQFPGDKYFPSLTNLEFRSMLEWSEWSGVDAGEHPCLNELSILFCEKLRSLPLVS</sequence>
<evidence type="ECO:0000256" key="6">
    <source>
        <dbReference type="ARBA" id="ARBA00022840"/>
    </source>
</evidence>
<evidence type="ECO:0000256" key="1">
    <source>
        <dbReference type="ARBA" id="ARBA00008894"/>
    </source>
</evidence>
<name>A0ABC9AX84_9POAL</name>
<dbReference type="PANTHER" id="PTHR36766:SF40">
    <property type="entry name" value="DISEASE RESISTANCE PROTEIN RGA3"/>
    <property type="match status" value="1"/>
</dbReference>
<reference evidence="12" key="1">
    <citation type="submission" date="2024-06" db="EMBL/GenBank/DDBJ databases">
        <authorList>
            <person name="Ryan C."/>
        </authorList>
    </citation>
    <scope>NUCLEOTIDE SEQUENCE [LARGE SCALE GENOMIC DNA]</scope>
</reference>
<dbReference type="AlphaFoldDB" id="A0ABC9AX84"/>
<feature type="domain" description="R13L1/DRL21-like LRR repeat region" evidence="10">
    <location>
        <begin position="618"/>
        <end position="749"/>
    </location>
</feature>
<dbReference type="Gene3D" id="1.10.10.10">
    <property type="entry name" value="Winged helix-like DNA-binding domain superfamily/Winged helix DNA-binding domain"/>
    <property type="match status" value="1"/>
</dbReference>
<accession>A0ABC9AX84</accession>
<evidence type="ECO:0000256" key="3">
    <source>
        <dbReference type="ARBA" id="ARBA00022737"/>
    </source>
</evidence>
<dbReference type="Pfam" id="PF25019">
    <property type="entry name" value="LRR_R13L1-DRL21"/>
    <property type="match status" value="1"/>
</dbReference>
<gene>
    <name evidence="11" type="ORF">URODEC1_LOCUS59119</name>
</gene>
<keyword evidence="2" id="KW-0433">Leucine-rich repeat</keyword>
<dbReference type="InterPro" id="IPR002182">
    <property type="entry name" value="NB-ARC"/>
</dbReference>
<keyword evidence="5" id="KW-0611">Plant defense</keyword>
<dbReference type="Gene3D" id="1.20.5.4130">
    <property type="match status" value="1"/>
</dbReference>